<organism evidence="1 2">
    <name type="scientific">Sulfobacillus benefaciens</name>
    <dbReference type="NCBI Taxonomy" id="453960"/>
    <lineage>
        <taxon>Bacteria</taxon>
        <taxon>Bacillati</taxon>
        <taxon>Bacillota</taxon>
        <taxon>Clostridia</taxon>
        <taxon>Eubacteriales</taxon>
        <taxon>Clostridiales Family XVII. Incertae Sedis</taxon>
        <taxon>Sulfobacillus</taxon>
    </lineage>
</organism>
<proteinExistence type="predicted"/>
<dbReference type="AlphaFoldDB" id="A0A2T2WTE0"/>
<gene>
    <name evidence="1" type="ORF">C7B43_16525</name>
</gene>
<comment type="caution">
    <text evidence="1">The sequence shown here is derived from an EMBL/GenBank/DDBJ whole genome shotgun (WGS) entry which is preliminary data.</text>
</comment>
<dbReference type="EMBL" id="PXYT01000053">
    <property type="protein sequence ID" value="PSR25516.1"/>
    <property type="molecule type" value="Genomic_DNA"/>
</dbReference>
<accession>A0A2T2WTE0</accession>
<name>A0A2T2WTE0_9FIRM</name>
<evidence type="ECO:0000313" key="2">
    <source>
        <dbReference type="Proteomes" id="UP000242699"/>
    </source>
</evidence>
<sequence>MLFREDHWADPLVAFSEADPVPALHAWAALTRLVQRHLFPGAPALLCGYEMGRLKPSLPPAALWPCPVADLQVLADAWHCTPPPALTDENAPATTQARTLLAFWHDTLQPAAPVTTRLYDVIRQGAWDALSNSSG</sequence>
<dbReference type="Proteomes" id="UP000242699">
    <property type="component" value="Unassembled WGS sequence"/>
</dbReference>
<reference evidence="1 2" key="1">
    <citation type="journal article" date="2014" name="BMC Genomics">
        <title>Comparison of environmental and isolate Sulfobacillus genomes reveals diverse carbon, sulfur, nitrogen, and hydrogen metabolisms.</title>
        <authorList>
            <person name="Justice N.B."/>
            <person name="Norman A."/>
            <person name="Brown C.T."/>
            <person name="Singh A."/>
            <person name="Thomas B.C."/>
            <person name="Banfield J.F."/>
        </authorList>
    </citation>
    <scope>NUCLEOTIDE SEQUENCE [LARGE SCALE GENOMIC DNA]</scope>
    <source>
        <strain evidence="1">AMDSBA1</strain>
    </source>
</reference>
<evidence type="ECO:0000313" key="1">
    <source>
        <dbReference type="EMBL" id="PSR25516.1"/>
    </source>
</evidence>
<protein>
    <submittedName>
        <fullName evidence="1">Uncharacterized protein</fullName>
    </submittedName>
</protein>